<dbReference type="EMBL" id="JADMLG010000025">
    <property type="protein sequence ID" value="MBH0781471.1"/>
    <property type="molecule type" value="Genomic_DNA"/>
</dbReference>
<sequence length="175" mass="19123">MTDPTHVKACLTCRDYADPVLSAFLAPEPLASGRCILHLLEQAPLRAGLTMPHPDLITLIQAHSDPTSVVRAEFRVFTTRAADPHPLRAILADHAITDPAPVGLDPADPDDLTRLSLLPEHRMGPRRVDDFQDEAVRAAMLAIYTHFAIDQQIPLLYHGYANPTTGWLALPTATA</sequence>
<organism evidence="1 2">
    <name type="scientific">Nocardia bovistercoris</name>
    <dbReference type="NCBI Taxonomy" id="2785916"/>
    <lineage>
        <taxon>Bacteria</taxon>
        <taxon>Bacillati</taxon>
        <taxon>Actinomycetota</taxon>
        <taxon>Actinomycetes</taxon>
        <taxon>Mycobacteriales</taxon>
        <taxon>Nocardiaceae</taxon>
        <taxon>Nocardia</taxon>
    </lineage>
</organism>
<reference evidence="1" key="1">
    <citation type="submission" date="2020-11" db="EMBL/GenBank/DDBJ databases">
        <title>Nocardia NEAU-351.nov., a novel actinomycete isolated from the cow dung.</title>
        <authorList>
            <person name="Zhang X."/>
        </authorList>
    </citation>
    <scope>NUCLEOTIDE SEQUENCE</scope>
    <source>
        <strain evidence="1">NEAU-351</strain>
    </source>
</reference>
<name>A0A931IJH5_9NOCA</name>
<comment type="caution">
    <text evidence="1">The sequence shown here is derived from an EMBL/GenBank/DDBJ whole genome shotgun (WGS) entry which is preliminary data.</text>
</comment>
<protein>
    <submittedName>
        <fullName evidence="1">Uncharacterized protein</fullName>
    </submittedName>
</protein>
<evidence type="ECO:0000313" key="2">
    <source>
        <dbReference type="Proteomes" id="UP000655751"/>
    </source>
</evidence>
<proteinExistence type="predicted"/>
<dbReference type="AlphaFoldDB" id="A0A931IJH5"/>
<evidence type="ECO:0000313" key="1">
    <source>
        <dbReference type="EMBL" id="MBH0781471.1"/>
    </source>
</evidence>
<keyword evidence="2" id="KW-1185">Reference proteome</keyword>
<dbReference type="Proteomes" id="UP000655751">
    <property type="component" value="Unassembled WGS sequence"/>
</dbReference>
<dbReference type="RefSeq" id="WP_196153759.1">
    <property type="nucleotide sequence ID" value="NZ_JADMLG010000025.1"/>
</dbReference>
<accession>A0A931IJH5</accession>
<gene>
    <name evidence="1" type="ORF">IT779_34895</name>
</gene>